<dbReference type="InterPro" id="IPR041164">
    <property type="entry name" value="LDcluster4"/>
</dbReference>
<proteinExistence type="predicted"/>
<dbReference type="AlphaFoldDB" id="X1N077"/>
<organism evidence="1">
    <name type="scientific">marine sediment metagenome</name>
    <dbReference type="NCBI Taxonomy" id="412755"/>
    <lineage>
        <taxon>unclassified sequences</taxon>
        <taxon>metagenomes</taxon>
        <taxon>ecological metagenomes</taxon>
    </lineage>
</organism>
<evidence type="ECO:0008006" key="2">
    <source>
        <dbReference type="Google" id="ProtNLM"/>
    </source>
</evidence>
<comment type="caution">
    <text evidence="1">The sequence shown here is derived from an EMBL/GenBank/DDBJ whole genome shotgun (WGS) entry which is preliminary data.</text>
</comment>
<dbReference type="Pfam" id="PF18306">
    <property type="entry name" value="LDcluster4"/>
    <property type="match status" value="1"/>
</dbReference>
<gene>
    <name evidence="1" type="ORF">S06H3_08871</name>
</gene>
<feature type="non-terminal residue" evidence="1">
    <location>
        <position position="1"/>
    </location>
</feature>
<dbReference type="Gene3D" id="3.40.50.450">
    <property type="match status" value="1"/>
</dbReference>
<sequence length="93" mass="10057">VDIPVVTGLGHRRNFVIVDTADAVIAIGGRWGTLNEISFSMVFEKPLILIKGTGGCVDDLVNGQIMQDIESIYYIANSAEAAVEKAFEVMDRA</sequence>
<reference evidence="1" key="1">
    <citation type="journal article" date="2014" name="Front. Microbiol.">
        <title>High frequency of phylogenetically diverse reductive dehalogenase-homologous genes in deep subseafloor sedimentary metagenomes.</title>
        <authorList>
            <person name="Kawai M."/>
            <person name="Futagami T."/>
            <person name="Toyoda A."/>
            <person name="Takaki Y."/>
            <person name="Nishi S."/>
            <person name="Hori S."/>
            <person name="Arai W."/>
            <person name="Tsubouchi T."/>
            <person name="Morono Y."/>
            <person name="Uchiyama I."/>
            <person name="Ito T."/>
            <person name="Fujiyama A."/>
            <person name="Inagaki F."/>
            <person name="Takami H."/>
        </authorList>
    </citation>
    <scope>NUCLEOTIDE SEQUENCE</scope>
    <source>
        <strain evidence="1">Expedition CK06-06</strain>
    </source>
</reference>
<protein>
    <recommendedName>
        <fullName evidence="2">TIGR00725 family protein</fullName>
    </recommendedName>
</protein>
<name>X1N077_9ZZZZ</name>
<dbReference type="SUPFAM" id="SSF102405">
    <property type="entry name" value="MCP/YpsA-like"/>
    <property type="match status" value="1"/>
</dbReference>
<accession>X1N077</accession>
<dbReference type="EMBL" id="BARV01003807">
    <property type="protein sequence ID" value="GAI11974.1"/>
    <property type="molecule type" value="Genomic_DNA"/>
</dbReference>
<evidence type="ECO:0000313" key="1">
    <source>
        <dbReference type="EMBL" id="GAI11974.1"/>
    </source>
</evidence>